<keyword evidence="2" id="KW-0808">Transferase</keyword>
<keyword evidence="3" id="KW-1185">Reference proteome</keyword>
<evidence type="ECO:0000313" key="3">
    <source>
        <dbReference type="Proteomes" id="UP000525389"/>
    </source>
</evidence>
<dbReference type="InterPro" id="IPR041698">
    <property type="entry name" value="Methyltransf_25"/>
</dbReference>
<reference evidence="2 3" key="1">
    <citation type="submission" date="2020-08" db="EMBL/GenBank/DDBJ databases">
        <title>Genomic Encyclopedia of Type Strains, Phase IV (KMG-IV): sequencing the most valuable type-strain genomes for metagenomic binning, comparative biology and taxonomic classification.</title>
        <authorList>
            <person name="Goeker M."/>
        </authorList>
    </citation>
    <scope>NUCLEOTIDE SEQUENCE [LARGE SCALE GENOMIC DNA]</scope>
    <source>
        <strain evidence="2 3">DSM 101791</strain>
    </source>
</reference>
<name>A0A7W8GCJ9_9DEIO</name>
<dbReference type="CDD" id="cd02440">
    <property type="entry name" value="AdoMet_MTases"/>
    <property type="match status" value="1"/>
</dbReference>
<dbReference type="Pfam" id="PF13649">
    <property type="entry name" value="Methyltransf_25"/>
    <property type="match status" value="1"/>
</dbReference>
<dbReference type="Proteomes" id="UP000525389">
    <property type="component" value="Unassembled WGS sequence"/>
</dbReference>
<evidence type="ECO:0000313" key="2">
    <source>
        <dbReference type="EMBL" id="MBB5233070.1"/>
    </source>
</evidence>
<dbReference type="Gene3D" id="3.40.50.150">
    <property type="entry name" value="Vaccinia Virus protein VP39"/>
    <property type="match status" value="1"/>
</dbReference>
<sequence>MHWSHTFYEQQDRLTGYYSQPIHPFHTALAARVTAHRGRPGTLLELGAGGGQFATAAALAGHTVTALDLYRRGGEHARRLAAGHGVAAAVRTVTGDFYTADPGGPFGTVCCWDGFGIGEDADQRFLLSRVARWLPEGAAAYVGVYTPWYWAQHAGFTRHTEGYTQTYGFDADGCRMLDTYAPTAAPALTQSLRCSSPADLRLLLPGTGLTLADVWAGGAYHTQAGVYQPQVSLGECMSDVAVLQRG</sequence>
<proteinExistence type="predicted"/>
<dbReference type="GO" id="GO:0032259">
    <property type="term" value="P:methylation"/>
    <property type="evidence" value="ECO:0007669"/>
    <property type="project" value="UniProtKB-KW"/>
</dbReference>
<dbReference type="InterPro" id="IPR029063">
    <property type="entry name" value="SAM-dependent_MTases_sf"/>
</dbReference>
<protein>
    <submittedName>
        <fullName evidence="2">SAM-dependent methyltransferase</fullName>
    </submittedName>
</protein>
<accession>A0A7W8GCJ9</accession>
<dbReference type="AlphaFoldDB" id="A0A7W8GCJ9"/>
<gene>
    <name evidence="2" type="ORF">HNQ09_000487</name>
</gene>
<keyword evidence="2" id="KW-0489">Methyltransferase</keyword>
<organism evidence="2 3">
    <name type="scientific">Deinococcus budaensis</name>
    <dbReference type="NCBI Taxonomy" id="1665626"/>
    <lineage>
        <taxon>Bacteria</taxon>
        <taxon>Thermotogati</taxon>
        <taxon>Deinococcota</taxon>
        <taxon>Deinococci</taxon>
        <taxon>Deinococcales</taxon>
        <taxon>Deinococcaceae</taxon>
        <taxon>Deinococcus</taxon>
    </lineage>
</organism>
<feature type="domain" description="Methyltransferase" evidence="1">
    <location>
        <begin position="44"/>
        <end position="136"/>
    </location>
</feature>
<dbReference type="EMBL" id="JACHFN010000001">
    <property type="protein sequence ID" value="MBB5233070.1"/>
    <property type="molecule type" value="Genomic_DNA"/>
</dbReference>
<dbReference type="GO" id="GO:0008168">
    <property type="term" value="F:methyltransferase activity"/>
    <property type="evidence" value="ECO:0007669"/>
    <property type="project" value="UniProtKB-KW"/>
</dbReference>
<dbReference type="RefSeq" id="WP_184024886.1">
    <property type="nucleotide sequence ID" value="NZ_JACHFN010000001.1"/>
</dbReference>
<evidence type="ECO:0000259" key="1">
    <source>
        <dbReference type="Pfam" id="PF13649"/>
    </source>
</evidence>
<comment type="caution">
    <text evidence="2">The sequence shown here is derived from an EMBL/GenBank/DDBJ whole genome shotgun (WGS) entry which is preliminary data.</text>
</comment>
<dbReference type="SUPFAM" id="SSF53335">
    <property type="entry name" value="S-adenosyl-L-methionine-dependent methyltransferases"/>
    <property type="match status" value="1"/>
</dbReference>